<gene>
    <name evidence="1" type="ORF">PHLCEN_2v1325</name>
</gene>
<dbReference type="AlphaFoldDB" id="A0A2R6S3H7"/>
<accession>A0A2R6S3H7</accession>
<organism evidence="1 2">
    <name type="scientific">Hermanssonia centrifuga</name>
    <dbReference type="NCBI Taxonomy" id="98765"/>
    <lineage>
        <taxon>Eukaryota</taxon>
        <taxon>Fungi</taxon>
        <taxon>Dikarya</taxon>
        <taxon>Basidiomycota</taxon>
        <taxon>Agaricomycotina</taxon>
        <taxon>Agaricomycetes</taxon>
        <taxon>Polyporales</taxon>
        <taxon>Meruliaceae</taxon>
        <taxon>Hermanssonia</taxon>
    </lineage>
</organism>
<sequence length="159" mass="17365">GGFVALTADDGEEKQRVGKEARLLAGAPLGARLDVGIRSRNSPGPYTKIPPLKFNPLNRRDTCRHTRAVSISQSLVFDLIDFCDHPQESAAVKTEMDDLTTCIACGFGLLITLLLVALKNSVSSTDGSHIQEHCKVFGSLQLEFCKTLGIKTYELFEKI</sequence>
<proteinExistence type="predicted"/>
<reference evidence="1 2" key="1">
    <citation type="submission" date="2018-02" db="EMBL/GenBank/DDBJ databases">
        <title>Genome sequence of the basidiomycete white-rot fungus Phlebia centrifuga.</title>
        <authorList>
            <person name="Granchi Z."/>
            <person name="Peng M."/>
            <person name="de Vries R.P."/>
            <person name="Hilden K."/>
            <person name="Makela M.R."/>
            <person name="Grigoriev I."/>
            <person name="Riley R."/>
        </authorList>
    </citation>
    <scope>NUCLEOTIDE SEQUENCE [LARGE SCALE GENOMIC DNA]</scope>
    <source>
        <strain evidence="1 2">FBCC195</strain>
    </source>
</reference>
<dbReference type="Proteomes" id="UP000186601">
    <property type="component" value="Unassembled WGS sequence"/>
</dbReference>
<comment type="caution">
    <text evidence="1">The sequence shown here is derived from an EMBL/GenBank/DDBJ whole genome shotgun (WGS) entry which is preliminary data.</text>
</comment>
<dbReference type="EMBL" id="MLYV02000104">
    <property type="protein sequence ID" value="PSS36831.1"/>
    <property type="molecule type" value="Genomic_DNA"/>
</dbReference>
<keyword evidence="2" id="KW-1185">Reference proteome</keyword>
<feature type="non-terminal residue" evidence="1">
    <location>
        <position position="1"/>
    </location>
</feature>
<evidence type="ECO:0000313" key="1">
    <source>
        <dbReference type="EMBL" id="PSS36831.1"/>
    </source>
</evidence>
<evidence type="ECO:0000313" key="2">
    <source>
        <dbReference type="Proteomes" id="UP000186601"/>
    </source>
</evidence>
<name>A0A2R6S3H7_9APHY</name>
<protein>
    <submittedName>
        <fullName evidence="1">Uncharacterized protein</fullName>
    </submittedName>
</protein>
<feature type="non-terminal residue" evidence="1">
    <location>
        <position position="159"/>
    </location>
</feature>